<keyword evidence="4" id="KW-0325">Glycoprotein</keyword>
<feature type="domain" description="PA" evidence="10">
    <location>
        <begin position="594"/>
        <end position="683"/>
    </location>
</feature>
<evidence type="ECO:0000256" key="5">
    <source>
        <dbReference type="ARBA" id="ARBA00023230"/>
    </source>
</evidence>
<dbReference type="CDD" id="cd02126">
    <property type="entry name" value="PA_EDEM3_like"/>
    <property type="match status" value="1"/>
</dbReference>
<dbReference type="EMBL" id="CAAE01014752">
    <property type="protein sequence ID" value="CAG04882.1"/>
    <property type="molecule type" value="Genomic_DNA"/>
</dbReference>
<feature type="active site" description="Proton donor" evidence="6">
    <location>
        <position position="291"/>
    </location>
</feature>
<gene>
    <name evidence="11" type="ORF">GSTENG00024738001</name>
</gene>
<evidence type="ECO:0000256" key="1">
    <source>
        <dbReference type="ARBA" id="ARBA00004240"/>
    </source>
</evidence>
<evidence type="ECO:0000256" key="2">
    <source>
        <dbReference type="ARBA" id="ARBA00007658"/>
    </source>
</evidence>
<dbReference type="SUPFAM" id="SSF48225">
    <property type="entry name" value="Seven-hairpin glycosidases"/>
    <property type="match status" value="1"/>
</dbReference>
<dbReference type="InterPro" id="IPR046450">
    <property type="entry name" value="PA_dom_sf"/>
</dbReference>
<name>Q4S3A0_TETNG</name>
<accession>Q4S3A0</accession>
<feature type="region of interest" description="Disordered" evidence="9">
    <location>
        <begin position="708"/>
        <end position="729"/>
    </location>
</feature>
<keyword evidence="7" id="KW-0479">Metal-binding</keyword>
<dbReference type="GO" id="GO:0006986">
    <property type="term" value="P:response to unfolded protein"/>
    <property type="evidence" value="ECO:0007669"/>
    <property type="project" value="UniProtKB-KW"/>
</dbReference>
<evidence type="ECO:0000256" key="7">
    <source>
        <dbReference type="PIRSR" id="PIRSR601382-2"/>
    </source>
</evidence>
<keyword evidence="7" id="KW-0106">Calcium</keyword>
<dbReference type="GO" id="GO:0016020">
    <property type="term" value="C:membrane"/>
    <property type="evidence" value="ECO:0007669"/>
    <property type="project" value="InterPro"/>
</dbReference>
<dbReference type="AlphaFoldDB" id="Q4S3A0"/>
<feature type="active site" evidence="6">
    <location>
        <position position="309"/>
    </location>
</feature>
<dbReference type="InterPro" id="IPR036026">
    <property type="entry name" value="Seven-hairpin_glycosidases"/>
</dbReference>
<protein>
    <recommendedName>
        <fullName evidence="8">alpha-1,2-Mannosidase</fullName>
        <ecNumber evidence="8">3.2.1.-</ecNumber>
    </recommendedName>
</protein>
<dbReference type="OrthoDB" id="8118055at2759"/>
<dbReference type="GO" id="GO:0004571">
    <property type="term" value="F:mannosyl-oligosaccharide 1,2-alpha-mannosidase activity"/>
    <property type="evidence" value="ECO:0007669"/>
    <property type="project" value="InterPro"/>
</dbReference>
<evidence type="ECO:0000256" key="8">
    <source>
        <dbReference type="RuleBase" id="RU361193"/>
    </source>
</evidence>
<dbReference type="Gene3D" id="3.50.30.30">
    <property type="match status" value="1"/>
</dbReference>
<keyword evidence="8" id="KW-0378">Hydrolase</keyword>
<dbReference type="GO" id="GO:0044322">
    <property type="term" value="C:endoplasmic reticulum quality control compartment"/>
    <property type="evidence" value="ECO:0007669"/>
    <property type="project" value="GOC"/>
</dbReference>
<feature type="active site" evidence="6">
    <location>
        <position position="197"/>
    </location>
</feature>
<evidence type="ECO:0000256" key="3">
    <source>
        <dbReference type="ARBA" id="ARBA00022824"/>
    </source>
</evidence>
<dbReference type="KEGG" id="tng:GSTEN00024738G001"/>
<evidence type="ECO:0000313" key="11">
    <source>
        <dbReference type="EMBL" id="CAG04882.1"/>
    </source>
</evidence>
<keyword evidence="5" id="KW-0834">Unfolded protein response</keyword>
<feature type="non-terminal residue" evidence="11">
    <location>
        <position position="729"/>
    </location>
</feature>
<feature type="compositionally biased region" description="Polar residues" evidence="9">
    <location>
        <begin position="714"/>
        <end position="729"/>
    </location>
</feature>
<sequence>QILEMFDHAYGSYMKYAYPADELMPLSCRGRVRGQEPNRGDIDESLGKFSLTLRNTLDTLVVLNKLDEFEDAVKKAVSDVRLDNDVVVSVFETNIRVLGGLLGAHVMADLLREPGERMQWYRDELLHMAKELGHRLLPAFNTTSGLPYPKSSQRMLGRPWTSCGRGGREGATWWELSSTSTTREWVRRDSGVGAGIDSYYEYLMKAYILLGDSVFLDRFNVHYSAIMKYISQPPLLLNVHMHNPTVSVRSWMDSLLAFFPGLQVLRGDLKPAIETHEMLYQVTKQHKFLPEAFTTEFRVHWGQHLLRPEFAESTYYLYKATGDPYYLRVGQSIVEKLNAYARVPCGFAAVQDVRTGIHEDRFGNRGTVWVAVSTSAGHITSYLSLSRMDSFFLAEMFKYLYLLFSEKSQLPIDIDDYVFTTEAHLLPVSLSTTKPSCQGNNNTEAVPVFQDLFSHSCPSMETLFPNNPSFAKTIRDGYKYLTGVGRAFHPSPVREIELPLHENGMEPLEFLKSMGISLMPLNEAARSSMQKVSGSVPCETGGGGHLQRAEEEVVVPHVVQLISPPFLGRTVLTAGPAKFGMDLTKHEHGLKGSILKASPYTACEEIANAQEVKGQIALVLRGDCMFAAKARRLQEAGAIGVIFIDHHEGSNSEETPLFQMVGDGDSTDDIRLPLVFLFSREGAVLTAALEEHQNVDVLLLPKERQLERGEDQSSVRCRQPRSGSLRRSS</sequence>
<comment type="subcellular location">
    <subcellularLocation>
        <location evidence="1">Endoplasmic reticulum</location>
    </subcellularLocation>
</comment>
<keyword evidence="8" id="KW-0326">Glycosidase</keyword>
<feature type="active site" description="Proton donor" evidence="6">
    <location>
        <position position="92"/>
    </location>
</feature>
<dbReference type="GO" id="GO:0005975">
    <property type="term" value="P:carbohydrate metabolic process"/>
    <property type="evidence" value="ECO:0007669"/>
    <property type="project" value="InterPro"/>
</dbReference>
<dbReference type="InterPro" id="IPR001382">
    <property type="entry name" value="Glyco_hydro_47"/>
</dbReference>
<comment type="cofactor">
    <cofactor evidence="7">
        <name>Ca(2+)</name>
        <dbReference type="ChEBI" id="CHEBI:29108"/>
    </cofactor>
</comment>
<dbReference type="InterPro" id="IPR003137">
    <property type="entry name" value="PA_domain"/>
</dbReference>
<dbReference type="PANTHER" id="PTHR45679:SF1">
    <property type="entry name" value="ALPHA-1,2-MANNOSIDASE"/>
    <property type="match status" value="1"/>
</dbReference>
<dbReference type="Gene3D" id="1.50.10.10">
    <property type="match status" value="2"/>
</dbReference>
<dbReference type="Pfam" id="PF01532">
    <property type="entry name" value="Glyco_hydro_47"/>
    <property type="match status" value="2"/>
</dbReference>
<evidence type="ECO:0000256" key="6">
    <source>
        <dbReference type="PIRSR" id="PIRSR601382-1"/>
    </source>
</evidence>
<dbReference type="GO" id="GO:0005509">
    <property type="term" value="F:calcium ion binding"/>
    <property type="evidence" value="ECO:0007669"/>
    <property type="project" value="InterPro"/>
</dbReference>
<dbReference type="InterPro" id="IPR044674">
    <property type="entry name" value="EDEM1/2/3"/>
</dbReference>
<dbReference type="GO" id="GO:1904380">
    <property type="term" value="P:endoplasmic reticulum mannose trimming"/>
    <property type="evidence" value="ECO:0007669"/>
    <property type="project" value="InterPro"/>
</dbReference>
<dbReference type="SUPFAM" id="SSF52025">
    <property type="entry name" value="PA domain"/>
    <property type="match status" value="1"/>
</dbReference>
<dbReference type="PRINTS" id="PR00747">
    <property type="entry name" value="GLYHDRLASE47"/>
</dbReference>
<dbReference type="InterPro" id="IPR037322">
    <property type="entry name" value="EDEM3_PA"/>
</dbReference>
<comment type="caution">
    <text evidence="11">The sequence shown here is derived from an EMBL/GenBank/DDBJ whole genome shotgun (WGS) entry which is preliminary data.</text>
</comment>
<dbReference type="Pfam" id="PF02225">
    <property type="entry name" value="PA"/>
    <property type="match status" value="1"/>
</dbReference>
<dbReference type="EC" id="3.2.1.-" evidence="8"/>
<reference evidence="11" key="2">
    <citation type="submission" date="2004-02" db="EMBL/GenBank/DDBJ databases">
        <authorList>
            <consortium name="Genoscope"/>
            <consortium name="Whitehead Institute Centre for Genome Research"/>
        </authorList>
    </citation>
    <scope>NUCLEOTIDE SEQUENCE</scope>
</reference>
<proteinExistence type="inferred from homology"/>
<reference evidence="11" key="1">
    <citation type="journal article" date="2004" name="Nature">
        <title>Genome duplication in the teleost fish Tetraodon nigroviridis reveals the early vertebrate proto-karyotype.</title>
        <authorList>
            <person name="Jaillon O."/>
            <person name="Aury J.-M."/>
            <person name="Brunet F."/>
            <person name="Petit J.-L."/>
            <person name="Stange-Thomann N."/>
            <person name="Mauceli E."/>
            <person name="Bouneau L."/>
            <person name="Fischer C."/>
            <person name="Ozouf-Costaz C."/>
            <person name="Bernot A."/>
            <person name="Nicaud S."/>
            <person name="Jaffe D."/>
            <person name="Fisher S."/>
            <person name="Lutfalla G."/>
            <person name="Dossat C."/>
            <person name="Segurens B."/>
            <person name="Dasilva C."/>
            <person name="Salanoubat M."/>
            <person name="Levy M."/>
            <person name="Boudet N."/>
            <person name="Castellano S."/>
            <person name="Anthouard V."/>
            <person name="Jubin C."/>
            <person name="Castelli V."/>
            <person name="Katinka M."/>
            <person name="Vacherie B."/>
            <person name="Biemont C."/>
            <person name="Skalli Z."/>
            <person name="Cattolico L."/>
            <person name="Poulain J."/>
            <person name="De Berardinis V."/>
            <person name="Cruaud C."/>
            <person name="Duprat S."/>
            <person name="Brottier P."/>
            <person name="Coutanceau J.-P."/>
            <person name="Gouzy J."/>
            <person name="Parra G."/>
            <person name="Lardier G."/>
            <person name="Chapple C."/>
            <person name="McKernan K.J."/>
            <person name="McEwan P."/>
            <person name="Bosak S."/>
            <person name="Kellis M."/>
            <person name="Volff J.-N."/>
            <person name="Guigo R."/>
            <person name="Zody M.C."/>
            <person name="Mesirov J."/>
            <person name="Lindblad-Toh K."/>
            <person name="Birren B."/>
            <person name="Nusbaum C."/>
            <person name="Kahn D."/>
            <person name="Robinson-Rechavi M."/>
            <person name="Laudet V."/>
            <person name="Schachter V."/>
            <person name="Quetier F."/>
            <person name="Saurin W."/>
            <person name="Scarpelli C."/>
            <person name="Wincker P."/>
            <person name="Lander E.S."/>
            <person name="Weissenbach J."/>
            <person name="Roest Crollius H."/>
        </authorList>
    </citation>
    <scope>NUCLEOTIDE SEQUENCE [LARGE SCALE GENOMIC DNA]</scope>
</reference>
<dbReference type="PANTHER" id="PTHR45679">
    <property type="entry name" value="ER DEGRADATION-ENHANCING ALPHA-MANNOSIDASE-LIKE PROTEIN 2"/>
    <property type="match status" value="1"/>
</dbReference>
<keyword evidence="3" id="KW-0256">Endoplasmic reticulum</keyword>
<feature type="binding site" evidence="7">
    <location>
        <position position="421"/>
    </location>
    <ligand>
        <name>Ca(2+)</name>
        <dbReference type="ChEBI" id="CHEBI:29108"/>
    </ligand>
</feature>
<evidence type="ECO:0000256" key="9">
    <source>
        <dbReference type="SAM" id="MobiDB-lite"/>
    </source>
</evidence>
<evidence type="ECO:0000259" key="10">
    <source>
        <dbReference type="Pfam" id="PF02225"/>
    </source>
</evidence>
<evidence type="ECO:0000256" key="4">
    <source>
        <dbReference type="ARBA" id="ARBA00023180"/>
    </source>
</evidence>
<dbReference type="InterPro" id="IPR012341">
    <property type="entry name" value="6hp_glycosidase-like_sf"/>
</dbReference>
<comment type="similarity">
    <text evidence="2 8">Belongs to the glycosyl hydrolase 47 family.</text>
</comment>
<organism evidence="11">
    <name type="scientific">Tetraodon nigroviridis</name>
    <name type="common">Spotted green pufferfish</name>
    <name type="synonym">Chelonodon nigroviridis</name>
    <dbReference type="NCBI Taxonomy" id="99883"/>
    <lineage>
        <taxon>Eukaryota</taxon>
        <taxon>Metazoa</taxon>
        <taxon>Chordata</taxon>
        <taxon>Craniata</taxon>
        <taxon>Vertebrata</taxon>
        <taxon>Euteleostomi</taxon>
        <taxon>Actinopterygii</taxon>
        <taxon>Neopterygii</taxon>
        <taxon>Teleostei</taxon>
        <taxon>Neoteleostei</taxon>
        <taxon>Acanthomorphata</taxon>
        <taxon>Eupercaria</taxon>
        <taxon>Tetraodontiformes</taxon>
        <taxon>Tetradontoidea</taxon>
        <taxon>Tetraodontidae</taxon>
        <taxon>Tetraodon</taxon>
    </lineage>
</organism>
<feature type="non-terminal residue" evidence="11">
    <location>
        <position position="1"/>
    </location>
</feature>